<reference evidence="5" key="2">
    <citation type="submission" date="2018-05" db="EMBL/GenBank/DDBJ databases">
        <title>OpunRS2 (Oryza punctata Reference Sequence Version 2).</title>
        <authorList>
            <person name="Zhang J."/>
            <person name="Kudrna D."/>
            <person name="Lee S."/>
            <person name="Talag J."/>
            <person name="Welchert J."/>
            <person name="Wing R.A."/>
        </authorList>
    </citation>
    <scope>NUCLEOTIDE SEQUENCE [LARGE SCALE GENOMIC DNA]</scope>
</reference>
<keyword evidence="4" id="KW-0472">Membrane</keyword>
<protein>
    <recommendedName>
        <fullName evidence="7">Cytochrome P450</fullName>
    </recommendedName>
</protein>
<proteinExistence type="inferred from homology"/>
<organism evidence="5">
    <name type="scientific">Oryza punctata</name>
    <name type="common">Red rice</name>
    <dbReference type="NCBI Taxonomy" id="4537"/>
    <lineage>
        <taxon>Eukaryota</taxon>
        <taxon>Viridiplantae</taxon>
        <taxon>Streptophyta</taxon>
        <taxon>Embryophyta</taxon>
        <taxon>Tracheophyta</taxon>
        <taxon>Spermatophyta</taxon>
        <taxon>Magnoliopsida</taxon>
        <taxon>Liliopsida</taxon>
        <taxon>Poales</taxon>
        <taxon>Poaceae</taxon>
        <taxon>BOP clade</taxon>
        <taxon>Oryzoideae</taxon>
        <taxon>Oryzeae</taxon>
        <taxon>Oryzinae</taxon>
        <taxon>Oryza</taxon>
    </lineage>
</organism>
<name>A0A0E0KG00_ORYPU</name>
<evidence type="ECO:0000256" key="3">
    <source>
        <dbReference type="ARBA" id="ARBA00023004"/>
    </source>
</evidence>
<dbReference type="GO" id="GO:0004497">
    <property type="term" value="F:monooxygenase activity"/>
    <property type="evidence" value="ECO:0007669"/>
    <property type="project" value="InterPro"/>
</dbReference>
<dbReference type="GO" id="GO:0005506">
    <property type="term" value="F:iron ion binding"/>
    <property type="evidence" value="ECO:0007669"/>
    <property type="project" value="InterPro"/>
</dbReference>
<evidence type="ECO:0000256" key="2">
    <source>
        <dbReference type="ARBA" id="ARBA00022723"/>
    </source>
</evidence>
<dbReference type="GO" id="GO:0016705">
    <property type="term" value="F:oxidoreductase activity, acting on paired donors, with incorporation or reduction of molecular oxygen"/>
    <property type="evidence" value="ECO:0007669"/>
    <property type="project" value="InterPro"/>
</dbReference>
<evidence type="ECO:0000313" key="6">
    <source>
        <dbReference type="Proteomes" id="UP000026962"/>
    </source>
</evidence>
<dbReference type="Gramene" id="OPUNC03G22860.1">
    <property type="protein sequence ID" value="OPUNC03G22860.1"/>
    <property type="gene ID" value="OPUNC03G22860"/>
</dbReference>
<dbReference type="PANTHER" id="PTHR47955:SF21">
    <property type="entry name" value="OS06G0642300 PROTEIN"/>
    <property type="match status" value="1"/>
</dbReference>
<dbReference type="InterPro" id="IPR036396">
    <property type="entry name" value="Cyt_P450_sf"/>
</dbReference>
<sequence length="314" mass="34563">MDKLGDELNLPWSCSLNLTLLLLLLVPGLYIVSLKLRRRRRRENTGTDGLRLPPGPWRLPIIGSLHHLAMNRQVVHRALADLARRCDMAPLMYLRLGELPVVVASTPDAAREVLKTHDAAFSTRAMSAAVSATIGDGVGIFFAPYGKKWRHLRGICTLELLSAKRVRSFRPIREEQVARLVGAIAAASAPSGDGEPVNVRRLIGGPMTDLSLRAIMGECFSGREEFLETLGEAAEKCSGFGVADLFPSSRLLRAVGTMSTVRDVKLLSAKLYEMVGRAIEQHQEHADDDAHGDRECLLSTLMRIQKEGHVCGWK</sequence>
<accession>A0A0E0KG00</accession>
<keyword evidence="4" id="KW-0812">Transmembrane</keyword>
<dbReference type="STRING" id="4537.A0A0E0KG00"/>
<dbReference type="eggNOG" id="KOG0156">
    <property type="taxonomic scope" value="Eukaryota"/>
</dbReference>
<keyword evidence="4" id="KW-1133">Transmembrane helix</keyword>
<dbReference type="OMA" id="NIWEEEV"/>
<dbReference type="PANTHER" id="PTHR47955">
    <property type="entry name" value="CYTOCHROME P450 FAMILY 71 PROTEIN"/>
    <property type="match status" value="1"/>
</dbReference>
<feature type="transmembrane region" description="Helical" evidence="4">
    <location>
        <begin position="12"/>
        <end position="32"/>
    </location>
</feature>
<keyword evidence="2" id="KW-0479">Metal-binding</keyword>
<dbReference type="InterPro" id="IPR001128">
    <property type="entry name" value="Cyt_P450"/>
</dbReference>
<dbReference type="SUPFAM" id="SSF48264">
    <property type="entry name" value="Cytochrome P450"/>
    <property type="match status" value="1"/>
</dbReference>
<evidence type="ECO:0000256" key="4">
    <source>
        <dbReference type="SAM" id="Phobius"/>
    </source>
</evidence>
<comment type="similarity">
    <text evidence="1">Belongs to the cytochrome P450 family.</text>
</comment>
<dbReference type="HOGENOM" id="CLU_001570_26_3_1"/>
<evidence type="ECO:0000313" key="5">
    <source>
        <dbReference type="EnsemblPlants" id="OPUNC03G22860.1"/>
    </source>
</evidence>
<reference evidence="5" key="1">
    <citation type="submission" date="2015-04" db="UniProtKB">
        <authorList>
            <consortium name="EnsemblPlants"/>
        </authorList>
    </citation>
    <scope>IDENTIFICATION</scope>
</reference>
<dbReference type="Gene3D" id="1.10.630.10">
    <property type="entry name" value="Cytochrome P450"/>
    <property type="match status" value="1"/>
</dbReference>
<evidence type="ECO:0000256" key="1">
    <source>
        <dbReference type="ARBA" id="ARBA00010617"/>
    </source>
</evidence>
<dbReference type="GO" id="GO:0020037">
    <property type="term" value="F:heme binding"/>
    <property type="evidence" value="ECO:0007669"/>
    <property type="project" value="InterPro"/>
</dbReference>
<dbReference type="Pfam" id="PF00067">
    <property type="entry name" value="p450"/>
    <property type="match status" value="1"/>
</dbReference>
<keyword evidence="3" id="KW-0408">Iron</keyword>
<dbReference type="EnsemblPlants" id="OPUNC03G22860.1">
    <property type="protein sequence ID" value="OPUNC03G22860.1"/>
    <property type="gene ID" value="OPUNC03G22860"/>
</dbReference>
<dbReference type="AlphaFoldDB" id="A0A0E0KG00"/>
<evidence type="ECO:0008006" key="7">
    <source>
        <dbReference type="Google" id="ProtNLM"/>
    </source>
</evidence>
<dbReference type="Proteomes" id="UP000026962">
    <property type="component" value="Chromosome 3"/>
</dbReference>
<keyword evidence="6" id="KW-1185">Reference proteome</keyword>